<name>A0AAD0KRG9_9BACL</name>
<organism evidence="1 2">
    <name type="scientific">Paenibacillus odorifer</name>
    <dbReference type="NCBI Taxonomy" id="189426"/>
    <lineage>
        <taxon>Bacteria</taxon>
        <taxon>Bacillati</taxon>
        <taxon>Bacillota</taxon>
        <taxon>Bacilli</taxon>
        <taxon>Bacillales</taxon>
        <taxon>Paenibacillaceae</taxon>
        <taxon>Paenibacillus</taxon>
    </lineage>
</organism>
<dbReference type="Gene3D" id="3.40.50.11200">
    <property type="match status" value="1"/>
</dbReference>
<evidence type="ECO:0000313" key="1">
    <source>
        <dbReference type="EMBL" id="AWV36520.1"/>
    </source>
</evidence>
<protein>
    <submittedName>
        <fullName evidence="1">Uncharacterized protein</fullName>
    </submittedName>
</protein>
<proteinExistence type="predicted"/>
<dbReference type="EMBL" id="CP021965">
    <property type="protein sequence ID" value="AWV36520.1"/>
    <property type="molecule type" value="Genomic_DNA"/>
</dbReference>
<gene>
    <name evidence="1" type="ORF">CD191_01030</name>
</gene>
<reference evidence="1 2" key="1">
    <citation type="submission" date="2017-06" db="EMBL/GenBank/DDBJ databases">
        <title>Complete genome sequence of Paenibacillus odorifer CBA7130.</title>
        <authorList>
            <person name="Nam Y.-D."/>
            <person name="Kang J."/>
            <person name="Chung W.-H."/>
        </authorList>
    </citation>
    <scope>NUCLEOTIDE SEQUENCE [LARGE SCALE GENOMIC DNA]</scope>
    <source>
        <strain evidence="1 2">CBA7130</strain>
    </source>
</reference>
<dbReference type="AlphaFoldDB" id="A0AAD0KRG9"/>
<accession>A0AAD0KRG9</accession>
<dbReference type="Proteomes" id="UP000249163">
    <property type="component" value="Chromosome"/>
</dbReference>
<sequence length="116" mass="13301">MEDKHLRDFLVGQAKNARSPFEFVDMSVKKPWDSAWKSNCRTRIKGCDGVIVIVTKNTKNADGQLWEVRCAKEEAVPRRGVWGSSDNRPSTLPIELEGVRVVNWTWDNISNWINTL</sequence>
<evidence type="ECO:0000313" key="2">
    <source>
        <dbReference type="Proteomes" id="UP000249163"/>
    </source>
</evidence>